<dbReference type="PANTHER" id="PTHR12444">
    <property type="entry name" value="PROTEIN EFR3 HOMOLOG CMP44E"/>
    <property type="match status" value="1"/>
</dbReference>
<dbReference type="InterPro" id="IPR051851">
    <property type="entry name" value="EFR3_Homologs"/>
</dbReference>
<evidence type="ECO:0000313" key="4">
    <source>
        <dbReference type="Proteomes" id="UP001176961"/>
    </source>
</evidence>
<organism evidence="3 4">
    <name type="scientific">Cylicocyclus nassatus</name>
    <name type="common">Nematode worm</name>
    <dbReference type="NCBI Taxonomy" id="53992"/>
    <lineage>
        <taxon>Eukaryota</taxon>
        <taxon>Metazoa</taxon>
        <taxon>Ecdysozoa</taxon>
        <taxon>Nematoda</taxon>
        <taxon>Chromadorea</taxon>
        <taxon>Rhabditida</taxon>
        <taxon>Rhabditina</taxon>
        <taxon>Rhabditomorpha</taxon>
        <taxon>Strongyloidea</taxon>
        <taxon>Strongylidae</taxon>
        <taxon>Cylicocyclus</taxon>
    </lineage>
</organism>
<evidence type="ECO:0000256" key="1">
    <source>
        <dbReference type="ARBA" id="ARBA00010216"/>
    </source>
</evidence>
<dbReference type="Pfam" id="PF21052">
    <property type="entry name" value="EFR3_ARM"/>
    <property type="match status" value="1"/>
</dbReference>
<feature type="region of interest" description="Disordered" evidence="2">
    <location>
        <begin position="212"/>
        <end position="234"/>
    </location>
</feature>
<evidence type="ECO:0000256" key="2">
    <source>
        <dbReference type="SAM" id="MobiDB-lite"/>
    </source>
</evidence>
<dbReference type="InterPro" id="IPR049152">
    <property type="entry name" value="EFR3-like_ARM"/>
</dbReference>
<feature type="region of interest" description="Disordered" evidence="2">
    <location>
        <begin position="683"/>
        <end position="707"/>
    </location>
</feature>
<feature type="compositionally biased region" description="Basic and acidic residues" evidence="2">
    <location>
        <begin position="224"/>
        <end position="234"/>
    </location>
</feature>
<comment type="caution">
    <text evidence="3">The sequence shown here is derived from an EMBL/GenBank/DDBJ whole genome shotgun (WGS) entry which is preliminary data.</text>
</comment>
<proteinExistence type="inferred from homology"/>
<reference evidence="3" key="1">
    <citation type="submission" date="2023-07" db="EMBL/GenBank/DDBJ databases">
        <authorList>
            <consortium name="CYATHOMIX"/>
        </authorList>
    </citation>
    <scope>NUCLEOTIDE SEQUENCE</scope>
    <source>
        <strain evidence="3">N/A</strain>
    </source>
</reference>
<dbReference type="GO" id="GO:0005886">
    <property type="term" value="C:plasma membrane"/>
    <property type="evidence" value="ECO:0007669"/>
    <property type="project" value="TreeGrafter"/>
</dbReference>
<dbReference type="AlphaFoldDB" id="A0AA36H9V3"/>
<dbReference type="Gene3D" id="1.25.10.10">
    <property type="entry name" value="Leucine-rich Repeat Variant"/>
    <property type="match status" value="1"/>
</dbReference>
<evidence type="ECO:0008006" key="5">
    <source>
        <dbReference type="Google" id="ProtNLM"/>
    </source>
</evidence>
<evidence type="ECO:0000313" key="3">
    <source>
        <dbReference type="EMBL" id="CAJ0606835.1"/>
    </source>
</evidence>
<dbReference type="PANTHER" id="PTHR12444:SF8">
    <property type="entry name" value="PROTEIN EFR3 HOMOLOG CMP44E"/>
    <property type="match status" value="1"/>
</dbReference>
<dbReference type="SUPFAM" id="SSF48371">
    <property type="entry name" value="ARM repeat"/>
    <property type="match status" value="1"/>
</dbReference>
<accession>A0AA36H9V3</accession>
<sequence>MNGLCCCTPCKPRYRRLVDSIYPRSVTDGLVSSNMQKLTYYAFSHPEKLERIGEYLVLRMSRDLGRLRFVQVKIAVEAMDQLLQSCHSSPSLPQFSENHLKMVQKLLESNNPKMEQLATDSFVTFSNIEESSPSYHRQYDFFISKFSQMCHSNHSEDARKIRIAGLKGLRGVVWKSVTDDLHPNIWEKQHMDKIVPSILFNLQEPDTEEPAKSTMIFDGPFTDDPNREESPRSLSDRCLRELMGKASFGSLRAVMEPVLKHMDLHAHWKPPPVFAIHVFRAIIYSIQSQNSYFVIQELINHLDSMSSADAVIRIGIATVLSNIVSIAGTSIGPLLLSIFNSLLKHLRTSVDFERSEKCKDSEAEKMYQEALINAMGDFANALPDYQKVEMMMFTVGNIPNLDEKRVKQGDEFLQHVLVKTLLKVATKYRTAYLATVFTDSFLHTLIQLALVKDPQVRLGTQQIFHTLLDRHDNLSHLAHLPYVLDVSDVQLTVEKCSRADQMFMRKHIHDMTHMLYRAVILVADDSYMQQHMDAIQCTMSLLCIEVGFDETLIELFRLAFALQLLALDPLHPFTADKRIALHNLVAKYMNLAAQLMANPSLCQHVQQVVACRAQRGPPGMNLLLHEDQIQLVGENVEESERVDLGSLDEADGMLFDRNDVADCLKAAGKDVTRLSLPFTISSSKSVDQAETDEADGRSSPPLPMAGIDDVSVDLSVDWTPPGSTRQSRRGTVFSLSTSNLRLGGTGLPLTVAALRQYANSPPDPAEEERKEKEYTEQVLSSIRNRTFEDQADESCARHEQGDLSRTVSRLLARNADSVRMANIGRPAKPKNIFEMDLPSAFAY</sequence>
<dbReference type="Proteomes" id="UP001176961">
    <property type="component" value="Unassembled WGS sequence"/>
</dbReference>
<dbReference type="EMBL" id="CATQJL010000316">
    <property type="protein sequence ID" value="CAJ0606835.1"/>
    <property type="molecule type" value="Genomic_DNA"/>
</dbReference>
<name>A0AA36H9V3_CYLNA</name>
<dbReference type="GO" id="GO:0072659">
    <property type="term" value="P:protein localization to plasma membrane"/>
    <property type="evidence" value="ECO:0007669"/>
    <property type="project" value="TreeGrafter"/>
</dbReference>
<dbReference type="InterPro" id="IPR016024">
    <property type="entry name" value="ARM-type_fold"/>
</dbReference>
<comment type="similarity">
    <text evidence="1">Belongs to the EFR3 family.</text>
</comment>
<protein>
    <recommendedName>
        <fullName evidence="5">EFR3-like protein</fullName>
    </recommendedName>
</protein>
<dbReference type="InterPro" id="IPR011989">
    <property type="entry name" value="ARM-like"/>
</dbReference>
<gene>
    <name evidence="3" type="ORF">CYNAS_LOCUS18818</name>
</gene>
<keyword evidence="4" id="KW-1185">Reference proteome</keyword>